<evidence type="ECO:0000256" key="14">
    <source>
        <dbReference type="SAM" id="SignalP"/>
    </source>
</evidence>
<evidence type="ECO:0000256" key="3">
    <source>
        <dbReference type="ARBA" id="ARBA00022692"/>
    </source>
</evidence>
<feature type="domain" description="Cadherin" evidence="15">
    <location>
        <begin position="237"/>
        <end position="344"/>
    </location>
</feature>
<evidence type="ECO:0000256" key="10">
    <source>
        <dbReference type="ARBA" id="ARBA00023180"/>
    </source>
</evidence>
<dbReference type="GO" id="GO:0007156">
    <property type="term" value="P:homophilic cell adhesion via plasma membrane adhesion molecules"/>
    <property type="evidence" value="ECO:0007669"/>
    <property type="project" value="InterPro"/>
</dbReference>
<evidence type="ECO:0000256" key="6">
    <source>
        <dbReference type="ARBA" id="ARBA00022837"/>
    </source>
</evidence>
<dbReference type="FunFam" id="2.60.40.60:FF:000004">
    <property type="entry name" value="Protocadherin 1 gamma 2"/>
    <property type="match status" value="1"/>
</dbReference>
<name>A0AAV9SNJ5_9TELE</name>
<keyword evidence="9 13" id="KW-0472">Membrane</keyword>
<gene>
    <name evidence="16" type="primary">PCDH18_2</name>
    <name evidence="16" type="ORF">CRENBAI_025851</name>
</gene>
<evidence type="ECO:0000256" key="9">
    <source>
        <dbReference type="ARBA" id="ARBA00023136"/>
    </source>
</evidence>
<reference evidence="16 17" key="1">
    <citation type="submission" date="2021-06" db="EMBL/GenBank/DDBJ databases">
        <authorList>
            <person name="Palmer J.M."/>
        </authorList>
    </citation>
    <scope>NUCLEOTIDE SEQUENCE [LARGE SCALE GENOMIC DNA]</scope>
    <source>
        <strain evidence="16 17">MEX-2019</strain>
        <tissue evidence="16">Muscle</tissue>
    </source>
</reference>
<dbReference type="SUPFAM" id="SSF49313">
    <property type="entry name" value="Cadherin-like"/>
    <property type="match status" value="5"/>
</dbReference>
<dbReference type="PANTHER" id="PTHR24028">
    <property type="entry name" value="CADHERIN-87A"/>
    <property type="match status" value="1"/>
</dbReference>
<dbReference type="Proteomes" id="UP001311232">
    <property type="component" value="Unassembled WGS sequence"/>
</dbReference>
<dbReference type="SMART" id="SM00112">
    <property type="entry name" value="CA"/>
    <property type="match status" value="6"/>
</dbReference>
<dbReference type="PANTHER" id="PTHR24028:SF9">
    <property type="entry name" value="PROTOCADHERIN-18"/>
    <property type="match status" value="1"/>
</dbReference>
<feature type="compositionally biased region" description="Gly residues" evidence="12">
    <location>
        <begin position="970"/>
        <end position="984"/>
    </location>
</feature>
<dbReference type="InterPro" id="IPR015919">
    <property type="entry name" value="Cadherin-like_sf"/>
</dbReference>
<evidence type="ECO:0000256" key="1">
    <source>
        <dbReference type="ARBA" id="ARBA00004251"/>
    </source>
</evidence>
<evidence type="ECO:0000259" key="15">
    <source>
        <dbReference type="PROSITE" id="PS50268"/>
    </source>
</evidence>
<organism evidence="16 17">
    <name type="scientific">Crenichthys baileyi</name>
    <name type="common">White River springfish</name>
    <dbReference type="NCBI Taxonomy" id="28760"/>
    <lineage>
        <taxon>Eukaryota</taxon>
        <taxon>Metazoa</taxon>
        <taxon>Chordata</taxon>
        <taxon>Craniata</taxon>
        <taxon>Vertebrata</taxon>
        <taxon>Euteleostomi</taxon>
        <taxon>Actinopterygii</taxon>
        <taxon>Neopterygii</taxon>
        <taxon>Teleostei</taxon>
        <taxon>Neoteleostei</taxon>
        <taxon>Acanthomorphata</taxon>
        <taxon>Ovalentaria</taxon>
        <taxon>Atherinomorphae</taxon>
        <taxon>Cyprinodontiformes</taxon>
        <taxon>Goodeidae</taxon>
        <taxon>Crenichthys</taxon>
    </lineage>
</organism>
<keyword evidence="10" id="KW-0325">Glycoprotein</keyword>
<feature type="compositionally biased region" description="Basic and acidic residues" evidence="12">
    <location>
        <begin position="845"/>
        <end position="854"/>
    </location>
</feature>
<dbReference type="FunFam" id="2.60.40.60:FF:000003">
    <property type="entry name" value="Protocadherin alpha 2"/>
    <property type="match status" value="1"/>
</dbReference>
<feature type="region of interest" description="Disordered" evidence="12">
    <location>
        <begin position="758"/>
        <end position="785"/>
    </location>
</feature>
<dbReference type="FunFam" id="2.60.40.60:FF:000007">
    <property type="entry name" value="Protocadherin alpha 2"/>
    <property type="match status" value="1"/>
</dbReference>
<keyword evidence="6 11" id="KW-0106">Calcium</keyword>
<comment type="subcellular location">
    <subcellularLocation>
        <location evidence="1">Cell membrane</location>
        <topology evidence="1">Single-pass type I membrane protein</topology>
    </subcellularLocation>
</comment>
<feature type="region of interest" description="Disordered" evidence="12">
    <location>
        <begin position="1004"/>
        <end position="1052"/>
    </location>
</feature>
<feature type="region of interest" description="Disordered" evidence="12">
    <location>
        <begin position="727"/>
        <end position="746"/>
    </location>
</feature>
<evidence type="ECO:0000256" key="7">
    <source>
        <dbReference type="ARBA" id="ARBA00022889"/>
    </source>
</evidence>
<keyword evidence="8 13" id="KW-1133">Transmembrane helix</keyword>
<dbReference type="EMBL" id="JAHHUM010000084">
    <property type="protein sequence ID" value="KAK5622698.1"/>
    <property type="molecule type" value="Genomic_DNA"/>
</dbReference>
<evidence type="ECO:0000256" key="12">
    <source>
        <dbReference type="SAM" id="MobiDB-lite"/>
    </source>
</evidence>
<dbReference type="PRINTS" id="PR00205">
    <property type="entry name" value="CADHERIN"/>
</dbReference>
<feature type="chain" id="PRO_5044024200" evidence="14">
    <location>
        <begin position="18"/>
        <end position="1165"/>
    </location>
</feature>
<dbReference type="AlphaFoldDB" id="A0AAV9SNJ5"/>
<evidence type="ECO:0000256" key="4">
    <source>
        <dbReference type="ARBA" id="ARBA00022729"/>
    </source>
</evidence>
<keyword evidence="2" id="KW-1003">Cell membrane</keyword>
<dbReference type="PROSITE" id="PS00232">
    <property type="entry name" value="CADHERIN_1"/>
    <property type="match status" value="2"/>
</dbReference>
<feature type="compositionally biased region" description="Low complexity" evidence="12">
    <location>
        <begin position="1082"/>
        <end position="1098"/>
    </location>
</feature>
<feature type="region of interest" description="Disordered" evidence="12">
    <location>
        <begin position="922"/>
        <end position="984"/>
    </location>
</feature>
<proteinExistence type="predicted"/>
<evidence type="ECO:0000256" key="11">
    <source>
        <dbReference type="PROSITE-ProRule" id="PRU00043"/>
    </source>
</evidence>
<dbReference type="Gene3D" id="2.60.40.60">
    <property type="entry name" value="Cadherins"/>
    <property type="match status" value="6"/>
</dbReference>
<keyword evidence="7" id="KW-0130">Cell adhesion</keyword>
<dbReference type="FunFam" id="2.60.40.60:FF:000001">
    <property type="entry name" value="Protocadherin alpha 2"/>
    <property type="match status" value="1"/>
</dbReference>
<evidence type="ECO:0000256" key="13">
    <source>
        <dbReference type="SAM" id="Phobius"/>
    </source>
</evidence>
<sequence>MLRIVTIFVLTAQHVTGKTLKYQIFEEQKLGTVIARLRDDVADVLAKLPSSVSLRFRAMQRGSSSLLTVREQDGEISIRTKIDREKLCEKNLNCSIQFDVLTLPTEHLHLFHVEVEVLDINDNTPQFARALIPIEISESAAVGARIPLDSATDPDVGENSLYTYALEPNKNFKIDVQSRSDGVKYAELVVLKELDREVRSSYELQYTASDRGVPPRTGSTLLRINIADSNDNSPVFEKSSYVINLPENSPVGTLLIDLNATDADEGTNAKIAYSFSNHVSPKIIETFKINTDSGHLTLIKRVDYETVNSYDIDVQAQDMGPNSMPAHCKILVKVVDVNDNKPDISINFPSQGNGDAAYVSEASPLDTFVALVRVEDLDSGLNGEVECKLHGQGYFKLQKTYENNYMILTNVSLDREKRSEFSLTVVAEDRGTPSLSTVKHFTVHVTDENDNPPHFEKGQYEIFKSENNAPGAYLTSIMATDPDLDTNGQVSYSILENSIHGSSISTYVTIDPSNGAIYALRTFDREDVSRISFVVQAKDAGKPPLTSNATVVLSILDENDNPPVIVVPQLWNFTAEIPASKFTEAGHLVTVVRATDRDTGVNAELICSIVSGNEAGFFVIEPRTCEIQANASLEHFPSDHAELTVVVRDQGSESLSAKAVLKIHLYENMENHVQPVDQGESSINMNLIIIITLVVICAVLLFIMVRFAPHCNQEKKDTRHSYNCRVAESTHQHHPKKPSRQIHKSDITMVPTVNGTLPIRAHHRSPSATPPMNRAQMGVPQNHHSRQSLNSLVTISSHHIPESFALEMTHATPPVEGQYQPRPSFRGNKYSRSYRYALQDMDKFSLKDSGRGDSEAGDSDCEMGRESPVDRLLLGEGFSDLMHLEMHHRLHPAMRLCTDECRILGHSDQCWMPPISSPASSADYRNNMYIPGEESSQTPQLDDDESSVDSENRKSFSTFGKESENEELGADGGGGGDAAGGGAGSLLTEMNSVFQRLLPPNIDSYTEFTETSPPSSLLTTDRASSRGGNTGNHSNNAVPQDSRRGLLPGGKGPAYPPGVAAWAANTHYLNPGNTSVGNNHVSTSSSSSSSSSTSTSTSINGQPPHLKWLPAMEEIPENYEEDDFDSVFHQGHQSGKRCENRNEAGMDASELAQEINKLVQDVRQT</sequence>
<dbReference type="InterPro" id="IPR020894">
    <property type="entry name" value="Cadherin_CS"/>
</dbReference>
<evidence type="ECO:0000256" key="8">
    <source>
        <dbReference type="ARBA" id="ARBA00022989"/>
    </source>
</evidence>
<evidence type="ECO:0000313" key="16">
    <source>
        <dbReference type="EMBL" id="KAK5622698.1"/>
    </source>
</evidence>
<feature type="signal peptide" evidence="14">
    <location>
        <begin position="1"/>
        <end position="17"/>
    </location>
</feature>
<dbReference type="CDD" id="cd11304">
    <property type="entry name" value="Cadherin_repeat"/>
    <property type="match status" value="6"/>
</dbReference>
<keyword evidence="4 14" id="KW-0732">Signal</keyword>
<accession>A0AAV9SNJ5</accession>
<protein>
    <submittedName>
        <fullName evidence="16">Protocadherin-18</fullName>
    </submittedName>
</protein>
<dbReference type="Pfam" id="PF08266">
    <property type="entry name" value="Cadherin_2"/>
    <property type="match status" value="1"/>
</dbReference>
<feature type="domain" description="Cadherin" evidence="15">
    <location>
        <begin position="456"/>
        <end position="565"/>
    </location>
</feature>
<feature type="region of interest" description="Disordered" evidence="12">
    <location>
        <begin position="1073"/>
        <end position="1106"/>
    </location>
</feature>
<dbReference type="InterPro" id="IPR050174">
    <property type="entry name" value="Protocadherin/Cadherin-CA"/>
</dbReference>
<feature type="compositionally biased region" description="Basic residues" evidence="12">
    <location>
        <begin position="732"/>
        <end position="742"/>
    </location>
</feature>
<evidence type="ECO:0000256" key="5">
    <source>
        <dbReference type="ARBA" id="ARBA00022737"/>
    </source>
</evidence>
<dbReference type="GO" id="GO:0005509">
    <property type="term" value="F:calcium ion binding"/>
    <property type="evidence" value="ECO:0007669"/>
    <property type="project" value="UniProtKB-UniRule"/>
</dbReference>
<dbReference type="Pfam" id="PF00028">
    <property type="entry name" value="Cadherin"/>
    <property type="match status" value="5"/>
</dbReference>
<dbReference type="PROSITE" id="PS50268">
    <property type="entry name" value="CADHERIN_2"/>
    <property type="match status" value="6"/>
</dbReference>
<keyword evidence="3 13" id="KW-0812">Transmembrane</keyword>
<feature type="region of interest" description="Disordered" evidence="12">
    <location>
        <begin position="845"/>
        <end position="866"/>
    </location>
</feature>
<dbReference type="InterPro" id="IPR013164">
    <property type="entry name" value="Cadherin_N"/>
</dbReference>
<feature type="domain" description="Cadherin" evidence="15">
    <location>
        <begin position="359"/>
        <end position="455"/>
    </location>
</feature>
<evidence type="ECO:0000256" key="2">
    <source>
        <dbReference type="ARBA" id="ARBA00022475"/>
    </source>
</evidence>
<feature type="transmembrane region" description="Helical" evidence="13">
    <location>
        <begin position="687"/>
        <end position="709"/>
    </location>
</feature>
<feature type="domain" description="Cadherin" evidence="15">
    <location>
        <begin position="16"/>
        <end position="127"/>
    </location>
</feature>
<comment type="caution">
    <text evidence="16">The sequence shown here is derived from an EMBL/GenBank/DDBJ whole genome shotgun (WGS) entry which is preliminary data.</text>
</comment>
<feature type="domain" description="Cadherin" evidence="15">
    <location>
        <begin position="586"/>
        <end position="677"/>
    </location>
</feature>
<feature type="domain" description="Cadherin" evidence="15">
    <location>
        <begin position="128"/>
        <end position="236"/>
    </location>
</feature>
<dbReference type="InterPro" id="IPR002126">
    <property type="entry name" value="Cadherin-like_dom"/>
</dbReference>
<dbReference type="GO" id="GO:0009653">
    <property type="term" value="P:anatomical structure morphogenesis"/>
    <property type="evidence" value="ECO:0007669"/>
    <property type="project" value="UniProtKB-ARBA"/>
</dbReference>
<keyword evidence="5" id="KW-0677">Repeat</keyword>
<keyword evidence="17" id="KW-1185">Reference proteome</keyword>
<evidence type="ECO:0000313" key="17">
    <source>
        <dbReference type="Proteomes" id="UP001311232"/>
    </source>
</evidence>
<dbReference type="GO" id="GO:0005886">
    <property type="term" value="C:plasma membrane"/>
    <property type="evidence" value="ECO:0007669"/>
    <property type="project" value="UniProtKB-SubCell"/>
</dbReference>
<feature type="compositionally biased region" description="Low complexity" evidence="12">
    <location>
        <begin position="1011"/>
        <end position="1020"/>
    </location>
</feature>
<dbReference type="FunFam" id="2.60.40.60:FF:000002">
    <property type="entry name" value="Protocadherin alpha 2"/>
    <property type="match status" value="1"/>
</dbReference>